<name>A0A6J5MXR7_9CAUD</name>
<organism evidence="1">
    <name type="scientific">uncultured Caudovirales phage</name>
    <dbReference type="NCBI Taxonomy" id="2100421"/>
    <lineage>
        <taxon>Viruses</taxon>
        <taxon>Duplodnaviria</taxon>
        <taxon>Heunggongvirae</taxon>
        <taxon>Uroviricota</taxon>
        <taxon>Caudoviricetes</taxon>
        <taxon>Peduoviridae</taxon>
        <taxon>Maltschvirus</taxon>
        <taxon>Maltschvirus maltsch</taxon>
    </lineage>
</organism>
<protein>
    <submittedName>
        <fullName evidence="1">Uncharacterized protein</fullName>
    </submittedName>
</protein>
<proteinExistence type="predicted"/>
<accession>A0A6J5MXR7</accession>
<reference evidence="1" key="1">
    <citation type="submission" date="2020-04" db="EMBL/GenBank/DDBJ databases">
        <authorList>
            <person name="Chiriac C."/>
            <person name="Salcher M."/>
            <person name="Ghai R."/>
            <person name="Kavagutti S V."/>
        </authorList>
    </citation>
    <scope>NUCLEOTIDE SEQUENCE</scope>
</reference>
<dbReference type="EMBL" id="LR796560">
    <property type="protein sequence ID" value="CAB4151132.1"/>
    <property type="molecule type" value="Genomic_DNA"/>
</dbReference>
<evidence type="ECO:0000313" key="1">
    <source>
        <dbReference type="EMBL" id="CAB4151132.1"/>
    </source>
</evidence>
<gene>
    <name evidence="1" type="ORF">UFOVP600_2</name>
</gene>
<sequence length="78" mass="9158">MEQFNVEIHRIVDNKNATFYYELSPINIELKDILLHGHDDIIVGTIEETLASEIAEHKIEMFNVLQTYYPTIAVNYYL</sequence>